<dbReference type="PANTHER" id="PTHR32099:SF51">
    <property type="entry name" value="CYSTEINE-RICH RECEPTOR-LIKE PROTEIN KINASE 25 ISOFORM X1"/>
    <property type="match status" value="1"/>
</dbReference>
<keyword evidence="2" id="KW-0677">Repeat</keyword>
<evidence type="ECO:0000256" key="1">
    <source>
        <dbReference type="ARBA" id="ARBA00022729"/>
    </source>
</evidence>
<dbReference type="CDD" id="cd23509">
    <property type="entry name" value="Gnk2-like"/>
    <property type="match status" value="1"/>
</dbReference>
<dbReference type="InterPro" id="IPR002902">
    <property type="entry name" value="GNK2"/>
</dbReference>
<reference evidence="5" key="1">
    <citation type="submission" date="2024-07" db="EMBL/GenBank/DDBJ databases">
        <title>Two chromosome-level genome assemblies of Korean endemic species Abeliophyllum distichum and Forsythia ovata (Oleaceae).</title>
        <authorList>
            <person name="Jang H."/>
        </authorList>
    </citation>
    <scope>NUCLEOTIDE SEQUENCE [LARGE SCALE GENOMIC DNA]</scope>
</reference>
<sequence>MDSTTPRPKTIPIEYNPLPSVEEMFNSMHVVVVSIIPHAKSYNCVLIKKKTVLWDSDLCMIRYSNEYIFGTLETSPRIYWWNMNNVTNQEKFNKDLRALLDCLRGHAAYGFPKKFAAANGTGPDILTIYGLVQCTLDLTSEDCRGCLIQVANVIPNCCNGKQGFAIFTPNCILQYEIYPFYTYTPQLAPPPATTPVPVPVLVPTPLISTPPGEEILYRFYFI</sequence>
<accession>A0ABD1R6R2</accession>
<gene>
    <name evidence="4" type="ORF">Fot_45554</name>
</gene>
<name>A0ABD1R6R2_9LAMI</name>
<dbReference type="FunFam" id="3.30.430.20:FF:000002">
    <property type="entry name" value="Cysteine-rich receptor-like protein kinase 10"/>
    <property type="match status" value="1"/>
</dbReference>
<dbReference type="InterPro" id="IPR038408">
    <property type="entry name" value="GNK2_sf"/>
</dbReference>
<dbReference type="PANTHER" id="PTHR32099">
    <property type="entry name" value="CYSTEINE-RICH REPEAT SECRETORY PROTEIN"/>
    <property type="match status" value="1"/>
</dbReference>
<evidence type="ECO:0000313" key="5">
    <source>
        <dbReference type="Proteomes" id="UP001604277"/>
    </source>
</evidence>
<dbReference type="Pfam" id="PF01657">
    <property type="entry name" value="Stress-antifung"/>
    <property type="match status" value="1"/>
</dbReference>
<comment type="caution">
    <text evidence="4">The sequence shown here is derived from an EMBL/GenBank/DDBJ whole genome shotgun (WGS) entry which is preliminary data.</text>
</comment>
<evidence type="ECO:0000313" key="4">
    <source>
        <dbReference type="EMBL" id="KAL2484110.1"/>
    </source>
</evidence>
<dbReference type="PROSITE" id="PS51473">
    <property type="entry name" value="GNK2"/>
    <property type="match status" value="1"/>
</dbReference>
<organism evidence="4 5">
    <name type="scientific">Forsythia ovata</name>
    <dbReference type="NCBI Taxonomy" id="205694"/>
    <lineage>
        <taxon>Eukaryota</taxon>
        <taxon>Viridiplantae</taxon>
        <taxon>Streptophyta</taxon>
        <taxon>Embryophyta</taxon>
        <taxon>Tracheophyta</taxon>
        <taxon>Spermatophyta</taxon>
        <taxon>Magnoliopsida</taxon>
        <taxon>eudicotyledons</taxon>
        <taxon>Gunneridae</taxon>
        <taxon>Pentapetalae</taxon>
        <taxon>asterids</taxon>
        <taxon>lamiids</taxon>
        <taxon>Lamiales</taxon>
        <taxon>Oleaceae</taxon>
        <taxon>Forsythieae</taxon>
        <taxon>Forsythia</taxon>
    </lineage>
</organism>
<keyword evidence="5" id="KW-1185">Reference proteome</keyword>
<dbReference type="AlphaFoldDB" id="A0ABD1R6R2"/>
<feature type="domain" description="Gnk2-homologous" evidence="3">
    <location>
        <begin position="74"/>
        <end position="180"/>
    </location>
</feature>
<dbReference type="EMBL" id="JBFOLJ010000013">
    <property type="protein sequence ID" value="KAL2484110.1"/>
    <property type="molecule type" value="Genomic_DNA"/>
</dbReference>
<dbReference type="Gene3D" id="3.30.430.20">
    <property type="entry name" value="Gnk2 domain, C-X8-C-X2-C motif"/>
    <property type="match status" value="1"/>
</dbReference>
<evidence type="ECO:0000256" key="2">
    <source>
        <dbReference type="ARBA" id="ARBA00022737"/>
    </source>
</evidence>
<keyword evidence="1" id="KW-0732">Signal</keyword>
<proteinExistence type="predicted"/>
<dbReference type="Proteomes" id="UP001604277">
    <property type="component" value="Unassembled WGS sequence"/>
</dbReference>
<evidence type="ECO:0000259" key="3">
    <source>
        <dbReference type="PROSITE" id="PS51473"/>
    </source>
</evidence>
<protein>
    <submittedName>
        <fullName evidence="4">Receptor-like protein kinase</fullName>
    </submittedName>
</protein>